<dbReference type="GO" id="GO:0003870">
    <property type="term" value="F:5-aminolevulinate synthase activity"/>
    <property type="evidence" value="ECO:0007669"/>
    <property type="project" value="UniProtKB-EC"/>
</dbReference>
<evidence type="ECO:0000256" key="6">
    <source>
        <dbReference type="ARBA" id="ARBA00022898"/>
    </source>
</evidence>
<keyword evidence="6" id="KW-0663">Pyridoxal phosphate</keyword>
<keyword evidence="7" id="KW-0350">Heme biosynthesis</keyword>
<evidence type="ECO:0000256" key="12">
    <source>
        <dbReference type="ARBA" id="ARBA00047654"/>
    </source>
</evidence>
<dbReference type="EC" id="2.3.1.37" evidence="4"/>
<evidence type="ECO:0000313" key="15">
    <source>
        <dbReference type="Proteomes" id="UP000228945"/>
    </source>
</evidence>
<evidence type="ECO:0000259" key="13">
    <source>
        <dbReference type="Pfam" id="PF00155"/>
    </source>
</evidence>
<comment type="catalytic activity">
    <reaction evidence="12">
        <text>succinyl-CoA + glycine + H(+) = 5-aminolevulinate + CO2 + CoA</text>
        <dbReference type="Rhea" id="RHEA:12921"/>
        <dbReference type="ChEBI" id="CHEBI:15378"/>
        <dbReference type="ChEBI" id="CHEBI:16526"/>
        <dbReference type="ChEBI" id="CHEBI:57287"/>
        <dbReference type="ChEBI" id="CHEBI:57292"/>
        <dbReference type="ChEBI" id="CHEBI:57305"/>
        <dbReference type="ChEBI" id="CHEBI:356416"/>
        <dbReference type="EC" id="2.3.1.37"/>
    </reaction>
</comment>
<name>A0A2D2AZF0_9CAUL</name>
<dbReference type="AlphaFoldDB" id="A0A2D2AZF0"/>
<dbReference type="OrthoDB" id="9807157at2"/>
<dbReference type="Gene3D" id="3.40.640.10">
    <property type="entry name" value="Type I PLP-dependent aspartate aminotransferase-like (Major domain)"/>
    <property type="match status" value="1"/>
</dbReference>
<dbReference type="InterPro" id="IPR050087">
    <property type="entry name" value="AON_synthase_class-II"/>
</dbReference>
<dbReference type="PANTHER" id="PTHR13693">
    <property type="entry name" value="CLASS II AMINOTRANSFERASE/8-AMINO-7-OXONONANOATE SYNTHASE"/>
    <property type="match status" value="1"/>
</dbReference>
<comment type="similarity">
    <text evidence="3">Belongs to the class-II pyridoxal-phosphate-dependent aminotransferase family.</text>
</comment>
<proteinExistence type="inferred from homology"/>
<sequence>MSEPFYARIRTELARIDAEGLGKPERVLAAPQGVETLVRDARGDPRAVLNFCANNYLGLAGDARVREAAARAARDHGAGLASVRFICGTQEIHKELEAEIAAYLGFEDAVLFASCFDANAAVFEPLLGEGDAIVSDSLNHASIIDGVRLCKARRYRYASGDMNDLEAQLVQARSDGAQAILIATDGVFSMDGKYAPLGDIRRLAERFDALVMVDDCHATGHLGPGGRGTPAMFDAPGEVAIVTGTFGKTLSGAMGGFIAARREVADLIRQRARPYLFSNTLAPSVCGGALEAIRIARSPEGDELRGRLARATQRFRSGIEDIGLPVLEGTTPIVPVMFGDARAAQLAAARLFEAGLLVTGFSFPVVPKGLARIRVQLSALHSDEHIDAALRAFAAVAAPLLEETDGRI</sequence>
<dbReference type="GO" id="GO:0008890">
    <property type="term" value="F:glycine C-acetyltransferase activity"/>
    <property type="evidence" value="ECO:0007669"/>
    <property type="project" value="InterPro"/>
</dbReference>
<evidence type="ECO:0000256" key="7">
    <source>
        <dbReference type="ARBA" id="ARBA00023133"/>
    </source>
</evidence>
<keyword evidence="5 14" id="KW-0808">Transferase</keyword>
<dbReference type="NCBIfam" id="TIGR01822">
    <property type="entry name" value="2am3keto_CoA"/>
    <property type="match status" value="1"/>
</dbReference>
<feature type="domain" description="Aminotransferase class I/classII large" evidence="13">
    <location>
        <begin position="48"/>
        <end position="393"/>
    </location>
</feature>
<dbReference type="InterPro" id="IPR011282">
    <property type="entry name" value="2am3keto_CoA_ligase"/>
</dbReference>
<keyword evidence="15" id="KW-1185">Reference proteome</keyword>
<dbReference type="Gene3D" id="3.90.1150.10">
    <property type="entry name" value="Aspartate Aminotransferase, domain 1"/>
    <property type="match status" value="1"/>
</dbReference>
<dbReference type="InterPro" id="IPR015421">
    <property type="entry name" value="PyrdxlP-dep_Trfase_major"/>
</dbReference>
<dbReference type="NCBIfam" id="NF005394">
    <property type="entry name" value="PRK06939.1"/>
    <property type="match status" value="1"/>
</dbReference>
<protein>
    <recommendedName>
        <fullName evidence="4">5-aminolevulinate synthase</fullName>
        <ecNumber evidence="4">2.3.1.37</ecNumber>
    </recommendedName>
    <alternativeName>
        <fullName evidence="9">5-aminolevulinic acid synthase</fullName>
    </alternativeName>
    <alternativeName>
        <fullName evidence="10">Delta-ALA synthase</fullName>
    </alternativeName>
    <alternativeName>
        <fullName evidence="11">Delta-aminolevulinate synthase</fullName>
    </alternativeName>
</protein>
<dbReference type="KEGG" id="cmb:CSW64_13595"/>
<reference evidence="14 15" key="1">
    <citation type="submission" date="2017-10" db="EMBL/GenBank/DDBJ databases">
        <title>Genome sequence of Caulobacter mirabilis FWC38.</title>
        <authorList>
            <person name="Fiebig A."/>
            <person name="Crosson S."/>
        </authorList>
    </citation>
    <scope>NUCLEOTIDE SEQUENCE [LARGE SCALE GENOMIC DNA]</scope>
    <source>
        <strain evidence="14 15">FWC 38</strain>
    </source>
</reference>
<comment type="cofactor">
    <cofactor evidence="1">
        <name>pyridoxal 5'-phosphate</name>
        <dbReference type="ChEBI" id="CHEBI:597326"/>
    </cofactor>
</comment>
<comment type="pathway">
    <text evidence="2">Porphyrin-containing compound metabolism; protoporphyrin-IX biosynthesis; 5-aminolevulinate from glycine: step 1/1.</text>
</comment>
<dbReference type="EMBL" id="CP024201">
    <property type="protein sequence ID" value="ATQ43373.1"/>
    <property type="molecule type" value="Genomic_DNA"/>
</dbReference>
<evidence type="ECO:0000256" key="1">
    <source>
        <dbReference type="ARBA" id="ARBA00001933"/>
    </source>
</evidence>
<dbReference type="GO" id="GO:0006783">
    <property type="term" value="P:heme biosynthetic process"/>
    <property type="evidence" value="ECO:0007669"/>
    <property type="project" value="UniProtKB-KW"/>
</dbReference>
<evidence type="ECO:0000256" key="10">
    <source>
        <dbReference type="ARBA" id="ARBA00031945"/>
    </source>
</evidence>
<evidence type="ECO:0000256" key="9">
    <source>
        <dbReference type="ARBA" id="ARBA00031691"/>
    </source>
</evidence>
<dbReference type="GO" id="GO:0030170">
    <property type="term" value="F:pyridoxal phosphate binding"/>
    <property type="evidence" value="ECO:0007669"/>
    <property type="project" value="InterPro"/>
</dbReference>
<dbReference type="InterPro" id="IPR004839">
    <property type="entry name" value="Aminotransferase_I/II_large"/>
</dbReference>
<evidence type="ECO:0000256" key="2">
    <source>
        <dbReference type="ARBA" id="ARBA00005029"/>
    </source>
</evidence>
<dbReference type="FunFam" id="3.40.640.10:FF:000006">
    <property type="entry name" value="5-aminolevulinate synthase, mitochondrial"/>
    <property type="match status" value="1"/>
</dbReference>
<evidence type="ECO:0000256" key="3">
    <source>
        <dbReference type="ARBA" id="ARBA00008392"/>
    </source>
</evidence>
<evidence type="ECO:0000256" key="5">
    <source>
        <dbReference type="ARBA" id="ARBA00022679"/>
    </source>
</evidence>
<dbReference type="RefSeq" id="WP_099622624.1">
    <property type="nucleotide sequence ID" value="NZ_CP024201.1"/>
</dbReference>
<keyword evidence="8" id="KW-0012">Acyltransferase</keyword>
<gene>
    <name evidence="14" type="primary">kbl</name>
    <name evidence="14" type="ORF">CSW64_13595</name>
</gene>
<dbReference type="SUPFAM" id="SSF53383">
    <property type="entry name" value="PLP-dependent transferases"/>
    <property type="match status" value="1"/>
</dbReference>
<dbReference type="GO" id="GO:0006567">
    <property type="term" value="P:L-threonine catabolic process"/>
    <property type="evidence" value="ECO:0007669"/>
    <property type="project" value="InterPro"/>
</dbReference>
<organism evidence="14 15">
    <name type="scientific">Caulobacter mirabilis</name>
    <dbReference type="NCBI Taxonomy" id="69666"/>
    <lineage>
        <taxon>Bacteria</taxon>
        <taxon>Pseudomonadati</taxon>
        <taxon>Pseudomonadota</taxon>
        <taxon>Alphaproteobacteria</taxon>
        <taxon>Caulobacterales</taxon>
        <taxon>Caulobacteraceae</taxon>
        <taxon>Caulobacter</taxon>
    </lineage>
</organism>
<dbReference type="InterPro" id="IPR015422">
    <property type="entry name" value="PyrdxlP-dep_Trfase_small"/>
</dbReference>
<dbReference type="PANTHER" id="PTHR13693:SF102">
    <property type="entry name" value="2-AMINO-3-KETOBUTYRATE COENZYME A LIGASE, MITOCHONDRIAL"/>
    <property type="match status" value="1"/>
</dbReference>
<evidence type="ECO:0000313" key="14">
    <source>
        <dbReference type="EMBL" id="ATQ43373.1"/>
    </source>
</evidence>
<evidence type="ECO:0000256" key="8">
    <source>
        <dbReference type="ARBA" id="ARBA00023315"/>
    </source>
</evidence>
<evidence type="ECO:0000256" key="4">
    <source>
        <dbReference type="ARBA" id="ARBA00013257"/>
    </source>
</evidence>
<dbReference type="Proteomes" id="UP000228945">
    <property type="component" value="Chromosome"/>
</dbReference>
<accession>A0A2D2AZF0</accession>
<dbReference type="InterPro" id="IPR015424">
    <property type="entry name" value="PyrdxlP-dep_Trfase"/>
</dbReference>
<evidence type="ECO:0000256" key="11">
    <source>
        <dbReference type="ARBA" id="ARBA00032773"/>
    </source>
</evidence>
<dbReference type="Pfam" id="PF00155">
    <property type="entry name" value="Aminotran_1_2"/>
    <property type="match status" value="1"/>
</dbReference>